<feature type="compositionally biased region" description="Polar residues" evidence="1">
    <location>
        <begin position="627"/>
        <end position="636"/>
    </location>
</feature>
<keyword evidence="3" id="KW-0418">Kinase</keyword>
<dbReference type="Gene3D" id="1.10.510.10">
    <property type="entry name" value="Transferase(Phosphotransferase) domain 1"/>
    <property type="match status" value="1"/>
</dbReference>
<dbReference type="GO" id="GO:0005524">
    <property type="term" value="F:ATP binding"/>
    <property type="evidence" value="ECO:0007669"/>
    <property type="project" value="InterPro"/>
</dbReference>
<proteinExistence type="predicted"/>
<dbReference type="PANTHER" id="PTHR24359:SF37">
    <property type="entry name" value="PROTEIN KINASE DOMAIN-CONTAINING PROTEIN"/>
    <property type="match status" value="1"/>
</dbReference>
<dbReference type="CDD" id="cd00180">
    <property type="entry name" value="PKc"/>
    <property type="match status" value="1"/>
</dbReference>
<dbReference type="SMART" id="SM00220">
    <property type="entry name" value="S_TKc"/>
    <property type="match status" value="1"/>
</dbReference>
<dbReference type="EMBL" id="JAADYS010000567">
    <property type="protein sequence ID" value="KAF4468751.1"/>
    <property type="molecule type" value="Genomic_DNA"/>
</dbReference>
<name>A0A8H4PGF3_9HYPO</name>
<dbReference type="SUPFAM" id="SSF56112">
    <property type="entry name" value="Protein kinase-like (PK-like)"/>
    <property type="match status" value="1"/>
</dbReference>
<feature type="domain" description="Protein kinase" evidence="2">
    <location>
        <begin position="219"/>
        <end position="557"/>
    </location>
</feature>
<dbReference type="GO" id="GO:0004674">
    <property type="term" value="F:protein serine/threonine kinase activity"/>
    <property type="evidence" value="ECO:0007669"/>
    <property type="project" value="TreeGrafter"/>
</dbReference>
<dbReference type="PROSITE" id="PS50011">
    <property type="entry name" value="PROTEIN_KINASE_DOM"/>
    <property type="match status" value="1"/>
</dbReference>
<keyword evidence="4" id="KW-1185">Reference proteome</keyword>
<evidence type="ECO:0000259" key="2">
    <source>
        <dbReference type="PROSITE" id="PS50011"/>
    </source>
</evidence>
<evidence type="ECO:0000313" key="4">
    <source>
        <dbReference type="Proteomes" id="UP000554235"/>
    </source>
</evidence>
<feature type="region of interest" description="Disordered" evidence="1">
    <location>
        <begin position="1"/>
        <end position="32"/>
    </location>
</feature>
<evidence type="ECO:0000313" key="3">
    <source>
        <dbReference type="EMBL" id="KAF4468751.1"/>
    </source>
</evidence>
<dbReference type="PANTHER" id="PTHR24359">
    <property type="entry name" value="SERINE/THREONINE-PROTEIN KINASE SBK1"/>
    <property type="match status" value="1"/>
</dbReference>
<dbReference type="OrthoDB" id="4062651at2759"/>
<dbReference type="Gene3D" id="3.30.200.20">
    <property type="entry name" value="Phosphorylase Kinase, domain 1"/>
    <property type="match status" value="1"/>
</dbReference>
<dbReference type="AlphaFoldDB" id="A0A8H4PGF3"/>
<comment type="caution">
    <text evidence="3">The sequence shown here is derived from an EMBL/GenBank/DDBJ whole genome shotgun (WGS) entry which is preliminary data.</text>
</comment>
<organism evidence="3 4">
    <name type="scientific">Fusarium albosuccineum</name>
    <dbReference type="NCBI Taxonomy" id="1237068"/>
    <lineage>
        <taxon>Eukaryota</taxon>
        <taxon>Fungi</taxon>
        <taxon>Dikarya</taxon>
        <taxon>Ascomycota</taxon>
        <taxon>Pezizomycotina</taxon>
        <taxon>Sordariomycetes</taxon>
        <taxon>Hypocreomycetidae</taxon>
        <taxon>Hypocreales</taxon>
        <taxon>Nectriaceae</taxon>
        <taxon>Fusarium</taxon>
        <taxon>Fusarium decemcellulare species complex</taxon>
    </lineage>
</organism>
<evidence type="ECO:0000256" key="1">
    <source>
        <dbReference type="SAM" id="MobiDB-lite"/>
    </source>
</evidence>
<accession>A0A8H4PGF3</accession>
<sequence>MSPGGTEKRRRSVHFDEHAFAASEAEPATEDEIAAPLSPSMVPEYSRLDHLSGATTDSEFLPKDTFDQLFTEERIAQELAMVGCLPLGPQHEVAKGDLETIKSTIFMNQENICKRRQIIAILILVEKLETIVDFIREGIDDNDLPFHYPLGGGFVKRTLKRQTNNGLKKIDLFDSWSSASVESSETQQWKIHIPIFNAAAEPGMQPPHWDLAPKTILPYVESLPAGKGGFGLVNKVRIQASHHDGFKVPKGEEQWYAVKKLINSTEAEFRKEVSSLSRFSGKNHPHLIRLLWTFSRGPTYHLVFPCADGNLMELWKEQSQPIADRHDPLTALWLARQCLGLSQGLCTIHQVDNNNSVEESRKRHGRHGDLKPENILWFKDFDNQQEGYGQGVLKISDFGLAGFHCTESKSRVNVNKRDIGRTSTYRAPEYDVHQVVAQSYDIWSLACVLLEFVTWYLRGWEEVDRFSELRKEEHRDPIMKEDPFFNYVLIHGKDGQRKKGALAKQSVVKEFQQLYEHENASDFTTDLLQFIQNRMLRMKPSRRASCTETRDKFRQFFDECQKNEAYCLKMTKPVPARADTKLSLLEPVPVERSGQLLSTQTEEPDAYGVGCDGPARIIQEEDCGASSVASKNSAIKTETKHTTHDAVPLTTERLGASSGNNQRATEQLDTATAAKELNQGLQPPTPARGLKIQTEEMDMTAARDLTPRIQFLSIGREERTRRR</sequence>
<gene>
    <name evidence="3" type="ORF">FALBO_4356</name>
</gene>
<protein>
    <submittedName>
        <fullName evidence="3">Serine threonine kinase</fullName>
    </submittedName>
</protein>
<dbReference type="InterPro" id="IPR000719">
    <property type="entry name" value="Prot_kinase_dom"/>
</dbReference>
<feature type="region of interest" description="Disordered" evidence="1">
    <location>
        <begin position="623"/>
        <end position="645"/>
    </location>
</feature>
<dbReference type="Proteomes" id="UP000554235">
    <property type="component" value="Unassembled WGS sequence"/>
</dbReference>
<dbReference type="InterPro" id="IPR011009">
    <property type="entry name" value="Kinase-like_dom_sf"/>
</dbReference>
<dbReference type="Pfam" id="PF00069">
    <property type="entry name" value="Pkinase"/>
    <property type="match status" value="1"/>
</dbReference>
<keyword evidence="3" id="KW-0808">Transferase</keyword>
<reference evidence="3 4" key="1">
    <citation type="submission" date="2020-01" db="EMBL/GenBank/DDBJ databases">
        <title>Identification and distribution of gene clusters putatively required for synthesis of sphingolipid metabolism inhibitors in phylogenetically diverse species of the filamentous fungus Fusarium.</title>
        <authorList>
            <person name="Kim H.-S."/>
            <person name="Busman M."/>
            <person name="Brown D.W."/>
            <person name="Divon H."/>
            <person name="Uhlig S."/>
            <person name="Proctor R.H."/>
        </authorList>
    </citation>
    <scope>NUCLEOTIDE SEQUENCE [LARGE SCALE GENOMIC DNA]</scope>
    <source>
        <strain evidence="3 4">NRRL 20459</strain>
    </source>
</reference>